<accession>A0A401GHN4</accession>
<dbReference type="Pfam" id="PF12697">
    <property type="entry name" value="Abhydrolase_6"/>
    <property type="match status" value="1"/>
</dbReference>
<feature type="domain" description="AB hydrolase-1" evidence="1">
    <location>
        <begin position="30"/>
        <end position="363"/>
    </location>
</feature>
<dbReference type="InParanoid" id="A0A401GHN4"/>
<dbReference type="Gene3D" id="3.40.50.1820">
    <property type="entry name" value="alpha/beta hydrolase"/>
    <property type="match status" value="1"/>
</dbReference>
<dbReference type="InterPro" id="IPR000073">
    <property type="entry name" value="AB_hydrolase_1"/>
</dbReference>
<dbReference type="OrthoDB" id="5311491at2759"/>
<reference evidence="2 3" key="1">
    <citation type="journal article" date="2018" name="Sci. Rep.">
        <title>Genome sequence of the cauliflower mushroom Sparassis crispa (Hanabiratake) and its association with beneficial usage.</title>
        <authorList>
            <person name="Kiyama R."/>
            <person name="Furutani Y."/>
            <person name="Kawaguchi K."/>
            <person name="Nakanishi T."/>
        </authorList>
    </citation>
    <scope>NUCLEOTIDE SEQUENCE [LARGE SCALE GENOMIC DNA]</scope>
</reference>
<protein>
    <recommendedName>
        <fullName evidence="1">AB hydrolase-1 domain-containing protein</fullName>
    </recommendedName>
</protein>
<name>A0A401GHN4_9APHY</name>
<keyword evidence="3" id="KW-1185">Reference proteome</keyword>
<proteinExistence type="predicted"/>
<dbReference type="GeneID" id="38778599"/>
<dbReference type="InterPro" id="IPR029058">
    <property type="entry name" value="AB_hydrolase_fold"/>
</dbReference>
<organism evidence="2 3">
    <name type="scientific">Sparassis crispa</name>
    <dbReference type="NCBI Taxonomy" id="139825"/>
    <lineage>
        <taxon>Eukaryota</taxon>
        <taxon>Fungi</taxon>
        <taxon>Dikarya</taxon>
        <taxon>Basidiomycota</taxon>
        <taxon>Agaricomycotina</taxon>
        <taxon>Agaricomycetes</taxon>
        <taxon>Polyporales</taxon>
        <taxon>Sparassidaceae</taxon>
        <taxon>Sparassis</taxon>
    </lineage>
</organism>
<evidence type="ECO:0000313" key="2">
    <source>
        <dbReference type="EMBL" id="GBE81682.1"/>
    </source>
</evidence>
<gene>
    <name evidence="2" type="ORF">SCP_0400530</name>
</gene>
<sequence>MPVAPVDDHGTVLYYEDSGTPPASSNYTTIVLLHGACFYGPIFRPLLPFAASNNLRLVLVNLRDYPGSTPFSPAELRAIRENPSDAIQARGFELAAFLSWFVEREKIPPISESSDALHVRIGGLAVLGWSAGNYQTLSILAHAEKLPEVTRTLLNAYLRCVIFYDGSSSCIGEPLSKGMYNPLADPNLSDAQKWERAPTWLSSYYTKLELDLASETSAFTSALIARVPLHEAVVAGSADSRWTPTVQRMSVDELKSVFYGEVLRRSQMPIVNIDARIYKENFDRALFGFPSNSSEVRSAEDLVWPNVSIQVLWCDMSMSSGPYAVHHIVRLRESTKGGRTVGIHRLEDANHFAHWDYPERFVRFLAGLI</sequence>
<dbReference type="EMBL" id="BFAD01000004">
    <property type="protein sequence ID" value="GBE81682.1"/>
    <property type="molecule type" value="Genomic_DNA"/>
</dbReference>
<dbReference type="Proteomes" id="UP000287166">
    <property type="component" value="Unassembled WGS sequence"/>
</dbReference>
<evidence type="ECO:0000259" key="1">
    <source>
        <dbReference type="Pfam" id="PF12697"/>
    </source>
</evidence>
<comment type="caution">
    <text evidence="2">The sequence shown here is derived from an EMBL/GenBank/DDBJ whole genome shotgun (WGS) entry which is preliminary data.</text>
</comment>
<evidence type="ECO:0000313" key="3">
    <source>
        <dbReference type="Proteomes" id="UP000287166"/>
    </source>
</evidence>
<dbReference type="AlphaFoldDB" id="A0A401GHN4"/>
<dbReference type="SUPFAM" id="SSF53474">
    <property type="entry name" value="alpha/beta-Hydrolases"/>
    <property type="match status" value="1"/>
</dbReference>
<dbReference type="RefSeq" id="XP_027612595.1">
    <property type="nucleotide sequence ID" value="XM_027756794.1"/>
</dbReference>